<dbReference type="InterPro" id="IPR059001">
    <property type="entry name" value="STX17_N"/>
</dbReference>
<evidence type="ECO:0000313" key="6">
    <source>
        <dbReference type="WBParaSite" id="Csp11.Scaffold630.g20467.t1"/>
    </source>
</evidence>
<dbReference type="GO" id="GO:0000149">
    <property type="term" value="F:SNARE binding"/>
    <property type="evidence" value="ECO:0007669"/>
    <property type="project" value="TreeGrafter"/>
</dbReference>
<dbReference type="InterPro" id="IPR000727">
    <property type="entry name" value="T_SNARE_dom"/>
</dbReference>
<dbReference type="GO" id="GO:0005484">
    <property type="term" value="F:SNAP receptor activity"/>
    <property type="evidence" value="ECO:0007669"/>
    <property type="project" value="TreeGrafter"/>
</dbReference>
<keyword evidence="3" id="KW-0472">Membrane</keyword>
<dbReference type="GO" id="GO:0031201">
    <property type="term" value="C:SNARE complex"/>
    <property type="evidence" value="ECO:0007669"/>
    <property type="project" value="TreeGrafter"/>
</dbReference>
<dbReference type="GO" id="GO:0006906">
    <property type="term" value="P:vesicle fusion"/>
    <property type="evidence" value="ECO:0007669"/>
    <property type="project" value="TreeGrafter"/>
</dbReference>
<accession>A0A1I7UY04</accession>
<feature type="transmembrane region" description="Helical" evidence="3">
    <location>
        <begin position="237"/>
        <end position="255"/>
    </location>
</feature>
<name>A0A1I7UY04_9PELO</name>
<dbReference type="GO" id="GO:0008021">
    <property type="term" value="C:synaptic vesicle"/>
    <property type="evidence" value="ECO:0007669"/>
    <property type="project" value="TreeGrafter"/>
</dbReference>
<dbReference type="AlphaFoldDB" id="A0A1I7UY04"/>
<comment type="similarity">
    <text evidence="1">Belongs to the syntaxin family.</text>
</comment>
<dbReference type="eggNOG" id="KOG0811">
    <property type="taxonomic scope" value="Eukaryota"/>
</dbReference>
<dbReference type="PANTHER" id="PTHR19957">
    <property type="entry name" value="SYNTAXIN"/>
    <property type="match status" value="1"/>
</dbReference>
<dbReference type="Pfam" id="PF26585">
    <property type="entry name" value="STX17_N"/>
    <property type="match status" value="1"/>
</dbReference>
<dbReference type="PANTHER" id="PTHR19957:SF417">
    <property type="entry name" value="T-SNARE COILED-COIL HOMOLOGY DOMAIN-CONTAINING PROTEIN"/>
    <property type="match status" value="1"/>
</dbReference>
<evidence type="ECO:0000256" key="1">
    <source>
        <dbReference type="ARBA" id="ARBA00009063"/>
    </source>
</evidence>
<dbReference type="STRING" id="1561998.A0A1I7UY04"/>
<dbReference type="InterPro" id="IPR010989">
    <property type="entry name" value="SNARE"/>
</dbReference>
<keyword evidence="3" id="KW-0812">Transmembrane</keyword>
<dbReference type="WBParaSite" id="Csp11.Scaffold630.g20467.t1">
    <property type="protein sequence ID" value="Csp11.Scaffold630.g20467.t1"/>
    <property type="gene ID" value="Csp11.Scaffold630.g20467"/>
</dbReference>
<dbReference type="SMART" id="SM00397">
    <property type="entry name" value="t_SNARE"/>
    <property type="match status" value="1"/>
</dbReference>
<keyword evidence="5" id="KW-1185">Reference proteome</keyword>
<keyword evidence="2" id="KW-0175">Coiled coil</keyword>
<feature type="coiled-coil region" evidence="2">
    <location>
        <begin position="175"/>
        <end position="209"/>
    </location>
</feature>
<reference evidence="6" key="1">
    <citation type="submission" date="2016-11" db="UniProtKB">
        <authorList>
            <consortium name="WormBaseParasite"/>
        </authorList>
    </citation>
    <scope>IDENTIFICATION</scope>
</reference>
<dbReference type="InterPro" id="IPR045242">
    <property type="entry name" value="Syntaxin"/>
</dbReference>
<dbReference type="Gene3D" id="1.20.5.110">
    <property type="match status" value="1"/>
</dbReference>
<evidence type="ECO:0000256" key="3">
    <source>
        <dbReference type="SAM" id="Phobius"/>
    </source>
</evidence>
<evidence type="ECO:0000313" key="5">
    <source>
        <dbReference type="Proteomes" id="UP000095282"/>
    </source>
</evidence>
<proteinExistence type="inferred from homology"/>
<keyword evidence="3" id="KW-1133">Transmembrane helix</keyword>
<dbReference type="Proteomes" id="UP000095282">
    <property type="component" value="Unplaced"/>
</dbReference>
<evidence type="ECO:0000256" key="2">
    <source>
        <dbReference type="SAM" id="Coils"/>
    </source>
</evidence>
<organism evidence="5 6">
    <name type="scientific">Caenorhabditis tropicalis</name>
    <dbReference type="NCBI Taxonomy" id="1561998"/>
    <lineage>
        <taxon>Eukaryota</taxon>
        <taxon>Metazoa</taxon>
        <taxon>Ecdysozoa</taxon>
        <taxon>Nematoda</taxon>
        <taxon>Chromadorea</taxon>
        <taxon>Rhabditida</taxon>
        <taxon>Rhabditina</taxon>
        <taxon>Rhabditomorpha</taxon>
        <taxon>Rhabditoidea</taxon>
        <taxon>Rhabditidae</taxon>
        <taxon>Peloderinae</taxon>
        <taxon>Caenorhabditis</taxon>
    </lineage>
</organism>
<dbReference type="SUPFAM" id="SSF47661">
    <property type="entry name" value="t-snare proteins"/>
    <property type="match status" value="1"/>
</dbReference>
<feature type="domain" description="T-SNARE coiled-coil homology" evidence="4">
    <location>
        <begin position="144"/>
        <end position="206"/>
    </location>
</feature>
<dbReference type="PROSITE" id="PS50192">
    <property type="entry name" value="T_SNARE"/>
    <property type="match status" value="1"/>
</dbReference>
<dbReference type="GO" id="GO:0006886">
    <property type="term" value="P:intracellular protein transport"/>
    <property type="evidence" value="ECO:0007669"/>
    <property type="project" value="TreeGrafter"/>
</dbReference>
<evidence type="ECO:0000259" key="4">
    <source>
        <dbReference type="PROSITE" id="PS50192"/>
    </source>
</evidence>
<dbReference type="GO" id="GO:0048278">
    <property type="term" value="P:vesicle docking"/>
    <property type="evidence" value="ECO:0007669"/>
    <property type="project" value="TreeGrafter"/>
</dbReference>
<dbReference type="Pfam" id="PF05739">
    <property type="entry name" value="SNARE"/>
    <property type="match status" value="1"/>
</dbReference>
<sequence>MPQMTSAQRFNTLVHMYERTARSQLSELKNLQRIALQGGARDTPALRDSIATFEKDLEDGLRGILSVRSEINDPIQEHEFDSVIDPIRQQIKTLLNVTKTLPRLNKPSSNPFCQETEDDNPYEMESIRYLRETTLKDNELRQLAVDMKERAEATAKVEKDMADLEKIFQELGRIVHEQHDIVDSIEEQVERANEDVKRGNENLKKAVKSKAAKAPIYAGVVGGLAVGGPVGMAAGSAIAGIAAGVGGLVAGIYTGKYFKRSATND</sequence>
<protein>
    <submittedName>
        <fullName evidence="6">t-SNARE coiled-coil homology domain-containing protein</fullName>
    </submittedName>
</protein>